<dbReference type="SUPFAM" id="SSF52200">
    <property type="entry name" value="Toll/Interleukin receptor TIR domain"/>
    <property type="match status" value="1"/>
</dbReference>
<dbReference type="FunFam" id="3.40.50.10140:FF:000007">
    <property type="entry name" value="Disease resistance protein (TIR-NBS-LRR class)"/>
    <property type="match status" value="1"/>
</dbReference>
<keyword evidence="1" id="KW-0520">NAD</keyword>
<keyword evidence="4" id="KW-1185">Reference proteome</keyword>
<sequence length="179" mass="20287">MASSYSSSSSSSKSKPQWRYDVFINFRGKDTRKNFVSHLYSALANAGVNAFLDDEKLSKGEELSSELFHAIEGSQISIVVLSQNYIHSTWCLDELVKIMECHALRGQVVMPVFYDIAPSLLRDAQYISFEVIFEKDSDVHRMKLWKNALTQAADLAGSCWRSYRKFSGIAGCYGWLFKA</sequence>
<dbReference type="OrthoDB" id="1431171at2759"/>
<dbReference type="Pfam" id="PF01582">
    <property type="entry name" value="TIR"/>
    <property type="match status" value="1"/>
</dbReference>
<comment type="caution">
    <text evidence="3">The sequence shown here is derived from an EMBL/GenBank/DDBJ whole genome shotgun (WGS) entry which is preliminary data.</text>
</comment>
<dbReference type="PANTHER" id="PTHR32009">
    <property type="entry name" value="TMV RESISTANCE PROTEIN N-LIKE"/>
    <property type="match status" value="1"/>
</dbReference>
<evidence type="ECO:0000313" key="3">
    <source>
        <dbReference type="EMBL" id="RDX70430.1"/>
    </source>
</evidence>
<feature type="non-terminal residue" evidence="3">
    <location>
        <position position="1"/>
    </location>
</feature>
<name>A0A371EWJ4_MUCPR</name>
<evidence type="ECO:0000313" key="4">
    <source>
        <dbReference type="Proteomes" id="UP000257109"/>
    </source>
</evidence>
<dbReference type="Gene3D" id="3.40.50.10140">
    <property type="entry name" value="Toll/interleukin-1 receptor homology (TIR) domain"/>
    <property type="match status" value="1"/>
</dbReference>
<reference evidence="3" key="1">
    <citation type="submission" date="2018-05" db="EMBL/GenBank/DDBJ databases">
        <title>Draft genome of Mucuna pruriens seed.</title>
        <authorList>
            <person name="Nnadi N.E."/>
            <person name="Vos R."/>
            <person name="Hasami M.H."/>
            <person name="Devisetty U.K."/>
            <person name="Aguiy J.C."/>
        </authorList>
    </citation>
    <scope>NUCLEOTIDE SEQUENCE [LARGE SCALE GENOMIC DNA]</scope>
    <source>
        <strain evidence="3">JCA_2017</strain>
    </source>
</reference>
<dbReference type="InterPro" id="IPR000157">
    <property type="entry name" value="TIR_dom"/>
</dbReference>
<protein>
    <submittedName>
        <fullName evidence="3">TMV resistance protein N</fullName>
    </submittedName>
</protein>
<organism evidence="3 4">
    <name type="scientific">Mucuna pruriens</name>
    <name type="common">Velvet bean</name>
    <name type="synonym">Dolichos pruriens</name>
    <dbReference type="NCBI Taxonomy" id="157652"/>
    <lineage>
        <taxon>Eukaryota</taxon>
        <taxon>Viridiplantae</taxon>
        <taxon>Streptophyta</taxon>
        <taxon>Embryophyta</taxon>
        <taxon>Tracheophyta</taxon>
        <taxon>Spermatophyta</taxon>
        <taxon>Magnoliopsida</taxon>
        <taxon>eudicotyledons</taxon>
        <taxon>Gunneridae</taxon>
        <taxon>Pentapetalae</taxon>
        <taxon>rosids</taxon>
        <taxon>fabids</taxon>
        <taxon>Fabales</taxon>
        <taxon>Fabaceae</taxon>
        <taxon>Papilionoideae</taxon>
        <taxon>50 kb inversion clade</taxon>
        <taxon>NPAAA clade</taxon>
        <taxon>indigoferoid/millettioid clade</taxon>
        <taxon>Phaseoleae</taxon>
        <taxon>Mucuna</taxon>
    </lineage>
</organism>
<dbReference type="Proteomes" id="UP000257109">
    <property type="component" value="Unassembled WGS sequence"/>
</dbReference>
<dbReference type="EMBL" id="QJKJ01011708">
    <property type="protein sequence ID" value="RDX70430.1"/>
    <property type="molecule type" value="Genomic_DNA"/>
</dbReference>
<evidence type="ECO:0000256" key="1">
    <source>
        <dbReference type="ARBA" id="ARBA00023027"/>
    </source>
</evidence>
<gene>
    <name evidence="3" type="primary">N</name>
    <name evidence="3" type="ORF">CR513_50322</name>
</gene>
<feature type="domain" description="TIR" evidence="2">
    <location>
        <begin position="18"/>
        <end position="179"/>
    </location>
</feature>
<dbReference type="GO" id="GO:0007165">
    <property type="term" value="P:signal transduction"/>
    <property type="evidence" value="ECO:0007669"/>
    <property type="project" value="InterPro"/>
</dbReference>
<evidence type="ECO:0000259" key="2">
    <source>
        <dbReference type="PROSITE" id="PS50104"/>
    </source>
</evidence>
<accession>A0A371EWJ4</accession>
<dbReference type="PROSITE" id="PS50104">
    <property type="entry name" value="TIR"/>
    <property type="match status" value="1"/>
</dbReference>
<proteinExistence type="predicted"/>
<dbReference type="AlphaFoldDB" id="A0A371EWJ4"/>
<dbReference type="InterPro" id="IPR035897">
    <property type="entry name" value="Toll_tir_struct_dom_sf"/>
</dbReference>
<dbReference type="SMART" id="SM00255">
    <property type="entry name" value="TIR"/>
    <property type="match status" value="1"/>
</dbReference>
<dbReference type="PANTHER" id="PTHR32009:SF152">
    <property type="entry name" value="NEUTRAL_ALKALINE INVERTASE"/>
    <property type="match status" value="1"/>
</dbReference>